<keyword evidence="9" id="KW-0325">Glycoprotein</keyword>
<organism evidence="11">
    <name type="scientific">Fagus sylvatica</name>
    <name type="common">Beechnut</name>
    <dbReference type="NCBI Taxonomy" id="28930"/>
    <lineage>
        <taxon>Eukaryota</taxon>
        <taxon>Viridiplantae</taxon>
        <taxon>Streptophyta</taxon>
        <taxon>Embryophyta</taxon>
        <taxon>Tracheophyta</taxon>
        <taxon>Spermatophyta</taxon>
        <taxon>Magnoliopsida</taxon>
        <taxon>eudicotyledons</taxon>
        <taxon>Gunneridae</taxon>
        <taxon>Pentapetalae</taxon>
        <taxon>rosids</taxon>
        <taxon>fabids</taxon>
        <taxon>Fagales</taxon>
        <taxon>Fagaceae</taxon>
        <taxon>Fagus</taxon>
    </lineage>
</organism>
<evidence type="ECO:0000256" key="2">
    <source>
        <dbReference type="ARBA" id="ARBA00022614"/>
    </source>
</evidence>
<dbReference type="Pfam" id="PF00560">
    <property type="entry name" value="LRR_1"/>
    <property type="match status" value="6"/>
</dbReference>
<keyword evidence="7" id="KW-0472">Membrane</keyword>
<evidence type="ECO:0000256" key="3">
    <source>
        <dbReference type="ARBA" id="ARBA00022692"/>
    </source>
</evidence>
<gene>
    <name evidence="11" type="ORF">FSB_LOCUS7132</name>
</gene>
<protein>
    <submittedName>
        <fullName evidence="11">Uncharacterized protein</fullName>
    </submittedName>
</protein>
<dbReference type="InterPro" id="IPR046956">
    <property type="entry name" value="RLP23-like"/>
</dbReference>
<dbReference type="Gene3D" id="3.80.10.10">
    <property type="entry name" value="Ribonuclease Inhibitor"/>
    <property type="match status" value="2"/>
</dbReference>
<dbReference type="AlphaFoldDB" id="A0A2N9EWZ1"/>
<sequence>MTFRPRKIQKLTSNNNKKPEPDHPNPSQLVTVLPIPVNPLTLEGKIDLALNHLRSSDPLLTALIDSYKPPAFESQSSPPESDPIWREQPDLRREKARDVQMKEKTLRKDLSQGLAEAQYEAYEKSRFGSKINPSLLDLKHLIYLDLSYNNFNDTQIPKFLGSMERLRYLNLSSAGFGGVIPHQLGNLSNLHYLNLETYNYNNLYVMNLQWLFGLPFLRHLDMSYVNLSKASDWLPDINKLPSLLELRMSGCYLSGSIPSTPSINFSSLVTLDLSSTILKTFELVLVKSGFLESGLSSPIPIDLQNMTSLRHLDLSDNAFNSSIPNCLYSFSHLEFFNLCGTNLQGTISSSIGNLTSAISIDLSYNELGGKVPRSLGNLCNLREIRLSGNKWS</sequence>
<accession>A0A2N9EWZ1</accession>
<evidence type="ECO:0000256" key="6">
    <source>
        <dbReference type="ARBA" id="ARBA00022989"/>
    </source>
</evidence>
<dbReference type="PANTHER" id="PTHR48063:SF98">
    <property type="entry name" value="LRR RECEPTOR-LIKE SERINE_THREONINE-PROTEIN KINASE FLS2"/>
    <property type="match status" value="1"/>
</dbReference>
<feature type="compositionally biased region" description="Basic and acidic residues" evidence="10">
    <location>
        <begin position="83"/>
        <end position="95"/>
    </location>
</feature>
<keyword evidence="6" id="KW-1133">Transmembrane helix</keyword>
<keyword evidence="5" id="KW-0677">Repeat</keyword>
<feature type="region of interest" description="Disordered" evidence="10">
    <location>
        <begin position="70"/>
        <end position="95"/>
    </location>
</feature>
<evidence type="ECO:0000256" key="7">
    <source>
        <dbReference type="ARBA" id="ARBA00023136"/>
    </source>
</evidence>
<dbReference type="GO" id="GO:0016020">
    <property type="term" value="C:membrane"/>
    <property type="evidence" value="ECO:0007669"/>
    <property type="project" value="UniProtKB-SubCell"/>
</dbReference>
<evidence type="ECO:0000256" key="10">
    <source>
        <dbReference type="SAM" id="MobiDB-lite"/>
    </source>
</evidence>
<evidence type="ECO:0000256" key="1">
    <source>
        <dbReference type="ARBA" id="ARBA00004479"/>
    </source>
</evidence>
<proteinExistence type="predicted"/>
<dbReference type="PANTHER" id="PTHR48063">
    <property type="entry name" value="LRR RECEPTOR-LIKE KINASE"/>
    <property type="match status" value="1"/>
</dbReference>
<dbReference type="SUPFAM" id="SSF52047">
    <property type="entry name" value="RNI-like"/>
    <property type="match status" value="1"/>
</dbReference>
<comment type="subcellular location">
    <subcellularLocation>
        <location evidence="1">Membrane</location>
        <topology evidence="1">Single-pass type I membrane protein</topology>
    </subcellularLocation>
</comment>
<name>A0A2N9EWZ1_FAGSY</name>
<keyword evidence="8" id="KW-0675">Receptor</keyword>
<feature type="region of interest" description="Disordered" evidence="10">
    <location>
        <begin position="1"/>
        <end position="28"/>
    </location>
</feature>
<evidence type="ECO:0000313" key="11">
    <source>
        <dbReference type="EMBL" id="SPC79250.1"/>
    </source>
</evidence>
<dbReference type="InterPro" id="IPR032675">
    <property type="entry name" value="LRR_dom_sf"/>
</dbReference>
<evidence type="ECO:0000256" key="5">
    <source>
        <dbReference type="ARBA" id="ARBA00022737"/>
    </source>
</evidence>
<evidence type="ECO:0000256" key="8">
    <source>
        <dbReference type="ARBA" id="ARBA00023170"/>
    </source>
</evidence>
<keyword evidence="3" id="KW-0812">Transmembrane</keyword>
<evidence type="ECO:0000256" key="9">
    <source>
        <dbReference type="ARBA" id="ARBA00023180"/>
    </source>
</evidence>
<keyword evidence="4" id="KW-0732">Signal</keyword>
<evidence type="ECO:0000256" key="4">
    <source>
        <dbReference type="ARBA" id="ARBA00022729"/>
    </source>
</evidence>
<dbReference type="EMBL" id="OIVN01000376">
    <property type="protein sequence ID" value="SPC79250.1"/>
    <property type="molecule type" value="Genomic_DNA"/>
</dbReference>
<reference evidence="11" key="1">
    <citation type="submission" date="2018-02" db="EMBL/GenBank/DDBJ databases">
        <authorList>
            <person name="Cohen D.B."/>
            <person name="Kent A.D."/>
        </authorList>
    </citation>
    <scope>NUCLEOTIDE SEQUENCE</scope>
</reference>
<keyword evidence="2" id="KW-0433">Leucine-rich repeat</keyword>
<dbReference type="InterPro" id="IPR001611">
    <property type="entry name" value="Leu-rich_rpt"/>
</dbReference>
<dbReference type="FunFam" id="3.80.10.10:FF:000041">
    <property type="entry name" value="LRR receptor-like serine/threonine-protein kinase ERECTA"/>
    <property type="match status" value="1"/>
</dbReference>